<dbReference type="RefSeq" id="WP_153683258.1">
    <property type="nucleotide sequence ID" value="NZ_WJIF01000001.1"/>
</dbReference>
<keyword evidence="3" id="KW-0238">DNA-binding</keyword>
<dbReference type="GO" id="GO:0032993">
    <property type="term" value="C:protein-DNA complex"/>
    <property type="evidence" value="ECO:0007669"/>
    <property type="project" value="TreeGrafter"/>
</dbReference>
<dbReference type="AlphaFoldDB" id="A0A6I2F2T6"/>
<dbReference type="Pfam" id="PF03466">
    <property type="entry name" value="LysR_substrate"/>
    <property type="match status" value="1"/>
</dbReference>
<dbReference type="PROSITE" id="PS50931">
    <property type="entry name" value="HTH_LYSR"/>
    <property type="match status" value="1"/>
</dbReference>
<dbReference type="SUPFAM" id="SSF46785">
    <property type="entry name" value="Winged helix' DNA-binding domain"/>
    <property type="match status" value="1"/>
</dbReference>
<comment type="caution">
    <text evidence="6">The sequence shown here is derived from an EMBL/GenBank/DDBJ whole genome shotgun (WGS) entry which is preliminary data.</text>
</comment>
<dbReference type="GO" id="GO:0003700">
    <property type="term" value="F:DNA-binding transcription factor activity"/>
    <property type="evidence" value="ECO:0007669"/>
    <property type="project" value="InterPro"/>
</dbReference>
<evidence type="ECO:0000313" key="6">
    <source>
        <dbReference type="EMBL" id="MRG58849.1"/>
    </source>
</evidence>
<organism evidence="6 7">
    <name type="scientific">Agromyces agglutinans</name>
    <dbReference type="NCBI Taxonomy" id="2662258"/>
    <lineage>
        <taxon>Bacteria</taxon>
        <taxon>Bacillati</taxon>
        <taxon>Actinomycetota</taxon>
        <taxon>Actinomycetes</taxon>
        <taxon>Micrococcales</taxon>
        <taxon>Microbacteriaceae</taxon>
        <taxon>Agromyces</taxon>
    </lineage>
</organism>
<keyword evidence="7" id="KW-1185">Reference proteome</keyword>
<evidence type="ECO:0000256" key="4">
    <source>
        <dbReference type="ARBA" id="ARBA00023163"/>
    </source>
</evidence>
<dbReference type="InterPro" id="IPR011991">
    <property type="entry name" value="ArsR-like_HTH"/>
</dbReference>
<keyword evidence="2" id="KW-0805">Transcription regulation</keyword>
<protein>
    <submittedName>
        <fullName evidence="6">LysR family transcriptional regulator</fullName>
    </submittedName>
</protein>
<sequence length="303" mass="32503">MVDPQRLRVFRAVVQAGSINGAAARLGYTPSAVSQHVSMLQRETGLVLVERQGRGILPTAAGIAVADRASRVLDQLADFEHLADDLRSGRSGVLRIGTFHSANRAWMPGILASVLADSPDLRIELSLAEFRGDRGVDLDLDVFIAESVRGDVDPAVADGAAEGYDVEHLRTEDYLAVVPVGHALAARAAVTLDDLRDEAFIDNDIARGPCREIVLTACAARGFAPDFRVAAPDYPTAFDYAAAGIGVTVLPRLGAFRLPDGVVAVPIADDDVRRRIMLRVKRTMRTHPAVRRTADLIRAQAAA</sequence>
<keyword evidence="4" id="KW-0804">Transcription</keyword>
<dbReference type="PANTHER" id="PTHR30346">
    <property type="entry name" value="TRANSCRIPTIONAL DUAL REGULATOR HCAR-RELATED"/>
    <property type="match status" value="1"/>
</dbReference>
<gene>
    <name evidence="6" type="ORF">GE115_03030</name>
</gene>
<comment type="similarity">
    <text evidence="1">Belongs to the LysR transcriptional regulatory family.</text>
</comment>
<evidence type="ECO:0000259" key="5">
    <source>
        <dbReference type="PROSITE" id="PS50931"/>
    </source>
</evidence>
<dbReference type="InterPro" id="IPR036390">
    <property type="entry name" value="WH_DNA-bd_sf"/>
</dbReference>
<dbReference type="Proteomes" id="UP000431080">
    <property type="component" value="Unassembled WGS sequence"/>
</dbReference>
<dbReference type="Gene3D" id="1.10.10.10">
    <property type="entry name" value="Winged helix-like DNA-binding domain superfamily/Winged helix DNA-binding domain"/>
    <property type="match status" value="1"/>
</dbReference>
<proteinExistence type="inferred from homology"/>
<evidence type="ECO:0000256" key="2">
    <source>
        <dbReference type="ARBA" id="ARBA00023015"/>
    </source>
</evidence>
<dbReference type="PANTHER" id="PTHR30346:SF29">
    <property type="entry name" value="LYSR SUBSTRATE-BINDING"/>
    <property type="match status" value="1"/>
</dbReference>
<dbReference type="InterPro" id="IPR000847">
    <property type="entry name" value="LysR_HTH_N"/>
</dbReference>
<dbReference type="GO" id="GO:0003677">
    <property type="term" value="F:DNA binding"/>
    <property type="evidence" value="ECO:0007669"/>
    <property type="project" value="UniProtKB-KW"/>
</dbReference>
<dbReference type="InterPro" id="IPR036388">
    <property type="entry name" value="WH-like_DNA-bd_sf"/>
</dbReference>
<feature type="domain" description="HTH lysR-type" evidence="5">
    <location>
        <begin position="2"/>
        <end position="59"/>
    </location>
</feature>
<dbReference type="InterPro" id="IPR005119">
    <property type="entry name" value="LysR_subst-bd"/>
</dbReference>
<accession>A0A6I2F2T6</accession>
<dbReference type="Gene3D" id="3.40.190.10">
    <property type="entry name" value="Periplasmic binding protein-like II"/>
    <property type="match status" value="2"/>
</dbReference>
<evidence type="ECO:0000256" key="1">
    <source>
        <dbReference type="ARBA" id="ARBA00009437"/>
    </source>
</evidence>
<dbReference type="SUPFAM" id="SSF53850">
    <property type="entry name" value="Periplasmic binding protein-like II"/>
    <property type="match status" value="1"/>
</dbReference>
<dbReference type="EMBL" id="WJIF01000001">
    <property type="protein sequence ID" value="MRG58849.1"/>
    <property type="molecule type" value="Genomic_DNA"/>
</dbReference>
<evidence type="ECO:0000256" key="3">
    <source>
        <dbReference type="ARBA" id="ARBA00023125"/>
    </source>
</evidence>
<dbReference type="CDD" id="cd00090">
    <property type="entry name" value="HTH_ARSR"/>
    <property type="match status" value="1"/>
</dbReference>
<reference evidence="6 7" key="1">
    <citation type="submission" date="2019-10" db="EMBL/GenBank/DDBJ databases">
        <authorList>
            <person name="Nie G."/>
            <person name="Ming H."/>
            <person name="Yi B."/>
        </authorList>
    </citation>
    <scope>NUCLEOTIDE SEQUENCE [LARGE SCALE GENOMIC DNA]</scope>
    <source>
        <strain evidence="6 7">CFH 90414</strain>
    </source>
</reference>
<name>A0A6I2F2T6_9MICO</name>
<evidence type="ECO:0000313" key="7">
    <source>
        <dbReference type="Proteomes" id="UP000431080"/>
    </source>
</evidence>
<dbReference type="Pfam" id="PF00126">
    <property type="entry name" value="HTH_1"/>
    <property type="match status" value="1"/>
</dbReference>